<proteinExistence type="predicted"/>
<dbReference type="InterPro" id="IPR013106">
    <property type="entry name" value="Ig_V-set"/>
</dbReference>
<organism evidence="2 3">
    <name type="scientific">Xiphophorus couchianus</name>
    <name type="common">Monterrey platyfish</name>
    <dbReference type="NCBI Taxonomy" id="32473"/>
    <lineage>
        <taxon>Eukaryota</taxon>
        <taxon>Metazoa</taxon>
        <taxon>Chordata</taxon>
        <taxon>Craniata</taxon>
        <taxon>Vertebrata</taxon>
        <taxon>Euteleostomi</taxon>
        <taxon>Actinopterygii</taxon>
        <taxon>Neopterygii</taxon>
        <taxon>Teleostei</taxon>
        <taxon>Neoteleostei</taxon>
        <taxon>Acanthomorphata</taxon>
        <taxon>Ovalentaria</taxon>
        <taxon>Atherinomorphae</taxon>
        <taxon>Cyprinodontiformes</taxon>
        <taxon>Poeciliidae</taxon>
        <taxon>Poeciliinae</taxon>
        <taxon>Xiphophorus</taxon>
    </lineage>
</organism>
<dbReference type="CDD" id="cd00096">
    <property type="entry name" value="Ig"/>
    <property type="match status" value="1"/>
</dbReference>
<dbReference type="Pfam" id="PF13927">
    <property type="entry name" value="Ig_3"/>
    <property type="match status" value="1"/>
</dbReference>
<feature type="domain" description="Ig-like" evidence="1">
    <location>
        <begin position="75"/>
        <end position="158"/>
    </location>
</feature>
<dbReference type="InterPro" id="IPR013783">
    <property type="entry name" value="Ig-like_fold"/>
</dbReference>
<dbReference type="SUPFAM" id="SSF48726">
    <property type="entry name" value="Immunoglobulin"/>
    <property type="match status" value="2"/>
</dbReference>
<name>A0A3B5LPV6_9TELE</name>
<dbReference type="Pfam" id="PF07686">
    <property type="entry name" value="V-set"/>
    <property type="match status" value="1"/>
</dbReference>
<dbReference type="Ensembl" id="ENSXCOT00000013192.1">
    <property type="protein sequence ID" value="ENSXCOP00000013032.1"/>
    <property type="gene ID" value="ENSXCOG00000009871.1"/>
</dbReference>
<dbReference type="PANTHER" id="PTHR21063">
    <property type="entry name" value="LFA-3"/>
    <property type="match status" value="1"/>
</dbReference>
<evidence type="ECO:0000259" key="1">
    <source>
        <dbReference type="PROSITE" id="PS50835"/>
    </source>
</evidence>
<dbReference type="SMART" id="SM00408">
    <property type="entry name" value="IGc2"/>
    <property type="match status" value="1"/>
</dbReference>
<dbReference type="Gene3D" id="2.60.40.10">
    <property type="entry name" value="Immunoglobulins"/>
    <property type="match status" value="2"/>
</dbReference>
<dbReference type="InterPro" id="IPR003598">
    <property type="entry name" value="Ig_sub2"/>
</dbReference>
<dbReference type="InterPro" id="IPR036179">
    <property type="entry name" value="Ig-like_dom_sf"/>
</dbReference>
<protein>
    <recommendedName>
        <fullName evidence="1">Ig-like domain-containing protein</fullName>
    </recommendedName>
</protein>
<dbReference type="Proteomes" id="UP000261380">
    <property type="component" value="Unplaced"/>
</dbReference>
<dbReference type="InterPro" id="IPR007110">
    <property type="entry name" value="Ig-like_dom"/>
</dbReference>
<accession>A0A3B5LPV6</accession>
<dbReference type="AlphaFoldDB" id="A0A3B5LPV6"/>
<evidence type="ECO:0000313" key="2">
    <source>
        <dbReference type="Ensembl" id="ENSXCOP00000013032.1"/>
    </source>
</evidence>
<sequence>FEGENVTFHPNITGLQINSYYWTFMQNNQTEKIINVIIGETKKIHRTRFEGRLDTDVKNGSITIFNLTLYQVSVPNITKSTAPPTNGVCSVTCSVENGPEVNLTWFRGNISISSSSNQNVSTLTLLQHIRGEDSSTYSCRAQNPVSVQRKTLDSQRLTCHNSGKRSSLLEESCSLSKSERHAAQFLCSDQHRS</sequence>
<evidence type="ECO:0000313" key="3">
    <source>
        <dbReference type="Proteomes" id="UP000261380"/>
    </source>
</evidence>
<dbReference type="PROSITE" id="PS50835">
    <property type="entry name" value="IG_LIKE"/>
    <property type="match status" value="1"/>
</dbReference>
<dbReference type="PANTHER" id="PTHR21063:SF4">
    <property type="entry name" value="CD48 ANTIGEN-RELATED"/>
    <property type="match status" value="1"/>
</dbReference>
<reference evidence="2" key="1">
    <citation type="submission" date="2025-08" db="UniProtKB">
        <authorList>
            <consortium name="Ensembl"/>
        </authorList>
    </citation>
    <scope>IDENTIFICATION</scope>
</reference>
<reference evidence="2" key="2">
    <citation type="submission" date="2025-09" db="UniProtKB">
        <authorList>
            <consortium name="Ensembl"/>
        </authorList>
    </citation>
    <scope>IDENTIFICATION</scope>
</reference>
<keyword evidence="3" id="KW-1185">Reference proteome</keyword>
<dbReference type="GeneTree" id="ENSGT00990000203954"/>